<evidence type="ECO:0000313" key="1">
    <source>
        <dbReference type="EMBL" id="GAI58637.1"/>
    </source>
</evidence>
<protein>
    <recommendedName>
        <fullName evidence="2">HNH domain-containing protein</fullName>
    </recommendedName>
</protein>
<reference evidence="1" key="1">
    <citation type="journal article" date="2014" name="Front. Microbiol.">
        <title>High frequency of phylogenetically diverse reductive dehalogenase-homologous genes in deep subseafloor sedimentary metagenomes.</title>
        <authorList>
            <person name="Kawai M."/>
            <person name="Futagami T."/>
            <person name="Toyoda A."/>
            <person name="Takaki Y."/>
            <person name="Nishi S."/>
            <person name="Hori S."/>
            <person name="Arai W."/>
            <person name="Tsubouchi T."/>
            <person name="Morono Y."/>
            <person name="Uchiyama I."/>
            <person name="Ito T."/>
            <person name="Fujiyama A."/>
            <person name="Inagaki F."/>
            <person name="Takami H."/>
        </authorList>
    </citation>
    <scope>NUCLEOTIDE SEQUENCE</scope>
    <source>
        <strain evidence="1">Expedition CK06-06</strain>
    </source>
</reference>
<dbReference type="EMBL" id="BARV01034404">
    <property type="protein sequence ID" value="GAI58637.1"/>
    <property type="molecule type" value="Genomic_DNA"/>
</dbReference>
<accession>X1PQX1</accession>
<comment type="caution">
    <text evidence="1">The sequence shown here is derived from an EMBL/GenBank/DDBJ whole genome shotgun (WGS) entry which is preliminary data.</text>
</comment>
<evidence type="ECO:0008006" key="2">
    <source>
        <dbReference type="Google" id="ProtNLM"/>
    </source>
</evidence>
<feature type="non-terminal residue" evidence="1">
    <location>
        <position position="1"/>
    </location>
</feature>
<feature type="non-terminal residue" evidence="1">
    <location>
        <position position="242"/>
    </location>
</feature>
<dbReference type="AlphaFoldDB" id="X1PQX1"/>
<organism evidence="1">
    <name type="scientific">marine sediment metagenome</name>
    <dbReference type="NCBI Taxonomy" id="412755"/>
    <lineage>
        <taxon>unclassified sequences</taxon>
        <taxon>metagenomes</taxon>
        <taxon>ecological metagenomes</taxon>
    </lineage>
</organism>
<sequence length="242" mass="29858">FQPYHLSTQKYCSQKCQQKAYYKKNKDKIIKQTKKYHDKNKSKINACRKEWYERNKPKIAAQHKAYRKKNKKKLEDRVCLSCGTKFSPSRSDQKYCSIKCACKAWRERNKEHIRLHKKEWYESNRPRIKARYKERYKRNRKKVSRNPLQIYRLFYMRKKYVPIKMTVEEFVNWYNSKPKVCCYCGIPENSLKYLDYIPKKHRMRLQIERINNEKRYELDNIALACRTCNILHLKPFTFKQIR</sequence>
<gene>
    <name evidence="1" type="ORF">S06H3_53888</name>
</gene>
<name>X1PQX1_9ZZZZ</name>
<dbReference type="Gene3D" id="3.30.40.220">
    <property type="match status" value="1"/>
</dbReference>
<proteinExistence type="predicted"/>